<organism evidence="5 6">
    <name type="scientific">Limnospira platensis NIES-46</name>
    <dbReference type="NCBI Taxonomy" id="1236695"/>
    <lineage>
        <taxon>Bacteria</taxon>
        <taxon>Bacillati</taxon>
        <taxon>Cyanobacteriota</taxon>
        <taxon>Cyanophyceae</taxon>
        <taxon>Oscillatoriophycideae</taxon>
        <taxon>Oscillatoriales</taxon>
        <taxon>Sirenicapillariaceae</taxon>
        <taxon>Limnospira</taxon>
    </lineage>
</organism>
<sequence length="140" mass="16494">MRRIRETSAQDRMSSPLFTVQGDEFLWAAQQQMEERRIRRVVVTGERGNLVGIVTQTTLLRAFNPIEIYNLAENLKQKVNRLYALKLALWERRNQELQEEVAAQTQRIQTQAQRDRLSREYFHNHSQLRGLSHYSPEALG</sequence>
<keyword evidence="6" id="KW-1185">Reference proteome</keyword>
<dbReference type="SUPFAM" id="SSF54631">
    <property type="entry name" value="CBS-domain pair"/>
    <property type="match status" value="1"/>
</dbReference>
<dbReference type="Gene3D" id="3.10.580.10">
    <property type="entry name" value="CBS-domain"/>
    <property type="match status" value="1"/>
</dbReference>
<evidence type="ECO:0000259" key="4">
    <source>
        <dbReference type="PROSITE" id="PS51371"/>
    </source>
</evidence>
<dbReference type="GeneID" id="301686003"/>
<name>A0A5M3T2E4_LIMPL</name>
<dbReference type="InterPro" id="IPR046342">
    <property type="entry name" value="CBS_dom_sf"/>
</dbReference>
<dbReference type="PROSITE" id="PS51371">
    <property type="entry name" value="CBS"/>
    <property type="match status" value="1"/>
</dbReference>
<proteinExistence type="predicted"/>
<dbReference type="InterPro" id="IPR051257">
    <property type="entry name" value="Diverse_CBS-Domain"/>
</dbReference>
<accession>A0A5M3T2E4</accession>
<dbReference type="RefSeq" id="WP_231852172.1">
    <property type="nucleotide sequence ID" value="NZ_BIMW01000036.1"/>
</dbReference>
<evidence type="ECO:0000256" key="2">
    <source>
        <dbReference type="PROSITE-ProRule" id="PRU00703"/>
    </source>
</evidence>
<dbReference type="PANTHER" id="PTHR43080">
    <property type="entry name" value="CBS DOMAIN-CONTAINING PROTEIN CBSX3, MITOCHONDRIAL"/>
    <property type="match status" value="1"/>
</dbReference>
<reference evidence="5 6" key="1">
    <citation type="journal article" date="2019" name="J Genomics">
        <title>The Draft Genome of a Hydrogen-producing Cyanobacterium, Arthrospira platensis NIES-46.</title>
        <authorList>
            <person name="Suzuki S."/>
            <person name="Yamaguchi H."/>
            <person name="Kawachi M."/>
        </authorList>
    </citation>
    <scope>NUCLEOTIDE SEQUENCE [LARGE SCALE GENOMIC DNA]</scope>
    <source>
        <strain evidence="5 6">NIES-46</strain>
    </source>
</reference>
<evidence type="ECO:0000256" key="3">
    <source>
        <dbReference type="SAM" id="Coils"/>
    </source>
</evidence>
<feature type="coiled-coil region" evidence="3">
    <location>
        <begin position="80"/>
        <end position="114"/>
    </location>
</feature>
<keyword evidence="1 2" id="KW-0129">CBS domain</keyword>
<dbReference type="EMBL" id="BIMW01000036">
    <property type="protein sequence ID" value="GCE92752.1"/>
    <property type="molecule type" value="Genomic_DNA"/>
</dbReference>
<evidence type="ECO:0000256" key="1">
    <source>
        <dbReference type="ARBA" id="ARBA00023122"/>
    </source>
</evidence>
<feature type="domain" description="CBS" evidence="4">
    <location>
        <begin position="13"/>
        <end position="73"/>
    </location>
</feature>
<dbReference type="Proteomes" id="UP000326169">
    <property type="component" value="Unassembled WGS sequence"/>
</dbReference>
<dbReference type="Pfam" id="PF00571">
    <property type="entry name" value="CBS"/>
    <property type="match status" value="1"/>
</dbReference>
<gene>
    <name evidence="5" type="ORF">NIES46_07930</name>
</gene>
<protein>
    <recommendedName>
        <fullName evidence="4">CBS domain-containing protein</fullName>
    </recommendedName>
</protein>
<evidence type="ECO:0000313" key="6">
    <source>
        <dbReference type="Proteomes" id="UP000326169"/>
    </source>
</evidence>
<dbReference type="SMART" id="SM00116">
    <property type="entry name" value="CBS"/>
    <property type="match status" value="1"/>
</dbReference>
<dbReference type="InterPro" id="IPR000644">
    <property type="entry name" value="CBS_dom"/>
</dbReference>
<comment type="caution">
    <text evidence="5">The sequence shown here is derived from an EMBL/GenBank/DDBJ whole genome shotgun (WGS) entry which is preliminary data.</text>
</comment>
<evidence type="ECO:0000313" key="5">
    <source>
        <dbReference type="EMBL" id="GCE92752.1"/>
    </source>
</evidence>
<dbReference type="PANTHER" id="PTHR43080:SF2">
    <property type="entry name" value="CBS DOMAIN-CONTAINING PROTEIN"/>
    <property type="match status" value="1"/>
</dbReference>
<keyword evidence="3" id="KW-0175">Coiled coil</keyword>